<evidence type="ECO:0000256" key="4">
    <source>
        <dbReference type="ARBA" id="ARBA00022605"/>
    </source>
</evidence>
<dbReference type="SMART" id="SM00971">
    <property type="entry name" value="SATase_N"/>
    <property type="match status" value="1"/>
</dbReference>
<dbReference type="Pfam" id="PF06426">
    <property type="entry name" value="SATase_N"/>
    <property type="match status" value="1"/>
</dbReference>
<sequence>MAACLGPLSEMRSVRTVIEQLNKDKQVGRPETDDSNPNSPVSTSSSIMVMRHKVERIFPVYARGGLSSRSDPVGYSGSIVGDSIWDAVRLEAKAELVANKECTIGRLVENRGIKRALRMDLQAFKERDPSCLSYCSALLYLKGYHSLQTHRVAHALWNQGRKVLALALQSRVSEVFGVDIHPAAKIGEGILLDHGTGLVIGETAVIGDRVSLMQASSIYPSRGVTLGGTGKETGDRHPKVGEGALIGASVTVLGNIKIGEGAMIASGSLVLKDVPQHSMSAGIPAKVIGYVKEEAPSLTMKHDASKDFFEHVAIGYEGRSNGEDV</sequence>
<evidence type="ECO:0000256" key="3">
    <source>
        <dbReference type="ARBA" id="ARBA00013266"/>
    </source>
</evidence>
<dbReference type="NCBIfam" id="NF041874">
    <property type="entry name" value="EPS_EpsC"/>
    <property type="match status" value="1"/>
</dbReference>
<keyword evidence="4" id="KW-0028">Amino-acid biosynthesis</keyword>
<dbReference type="InterPro" id="IPR053376">
    <property type="entry name" value="Serine_acetyltransferase"/>
</dbReference>
<dbReference type="InterPro" id="IPR010493">
    <property type="entry name" value="Ser_AcTrfase_N"/>
</dbReference>
<keyword evidence="10" id="KW-1185">Reference proteome</keyword>
<feature type="compositionally biased region" description="Basic and acidic residues" evidence="7">
    <location>
        <begin position="21"/>
        <end position="32"/>
    </location>
</feature>
<comment type="caution">
    <text evidence="9">The sequence shown here is derived from an EMBL/GenBank/DDBJ whole genome shotgun (WGS) entry which is preliminary data.</text>
</comment>
<dbReference type="GO" id="GO:0006535">
    <property type="term" value="P:cysteine biosynthetic process from serine"/>
    <property type="evidence" value="ECO:0007669"/>
    <property type="project" value="InterPro"/>
</dbReference>
<feature type="region of interest" description="Disordered" evidence="7">
    <location>
        <begin position="21"/>
        <end position="45"/>
    </location>
</feature>
<evidence type="ECO:0000256" key="1">
    <source>
        <dbReference type="ARBA" id="ARBA00004876"/>
    </source>
</evidence>
<dbReference type="InterPro" id="IPR011004">
    <property type="entry name" value="Trimer_LpxA-like_sf"/>
</dbReference>
<protein>
    <recommendedName>
        <fullName evidence="3">serine O-acetyltransferase</fullName>
        <ecNumber evidence="3">2.3.1.30</ecNumber>
    </recommendedName>
</protein>
<comment type="pathway">
    <text evidence="1">Amino-acid biosynthesis; L-cysteine biosynthesis; L-cysteine from L-serine: step 1/2.</text>
</comment>
<dbReference type="Gene3D" id="1.10.3130.10">
    <property type="entry name" value="serine acetyltransferase, domain 1"/>
    <property type="match status" value="1"/>
</dbReference>
<evidence type="ECO:0000259" key="8">
    <source>
        <dbReference type="SMART" id="SM00971"/>
    </source>
</evidence>
<reference evidence="9" key="1">
    <citation type="submission" date="2022-06" db="EMBL/GenBank/DDBJ databases">
        <title>Uncovering the hologenomic basis of an extraordinary plant invasion.</title>
        <authorList>
            <person name="Bieker V.C."/>
            <person name="Martin M.D."/>
            <person name="Gilbert T."/>
            <person name="Hodgins K."/>
            <person name="Battlay P."/>
            <person name="Petersen B."/>
            <person name="Wilson J."/>
        </authorList>
    </citation>
    <scope>NUCLEOTIDE SEQUENCE</scope>
    <source>
        <strain evidence="9">AA19_3_7</strain>
        <tissue evidence="9">Leaf</tissue>
    </source>
</reference>
<evidence type="ECO:0000256" key="6">
    <source>
        <dbReference type="ARBA" id="ARBA00023315"/>
    </source>
</evidence>
<comment type="similarity">
    <text evidence="2">Belongs to the transferase hexapeptide repeat family.</text>
</comment>
<dbReference type="GO" id="GO:0009001">
    <property type="term" value="F:serine O-acetyltransferase activity"/>
    <property type="evidence" value="ECO:0007669"/>
    <property type="project" value="UniProtKB-EC"/>
</dbReference>
<dbReference type="AlphaFoldDB" id="A0AAD5CB01"/>
<dbReference type="PANTHER" id="PTHR42811">
    <property type="entry name" value="SERINE ACETYLTRANSFERASE"/>
    <property type="match status" value="1"/>
</dbReference>
<evidence type="ECO:0000313" key="9">
    <source>
        <dbReference type="EMBL" id="KAI7738367.1"/>
    </source>
</evidence>
<evidence type="ECO:0000256" key="5">
    <source>
        <dbReference type="ARBA" id="ARBA00022679"/>
    </source>
</evidence>
<dbReference type="Pfam" id="PF00132">
    <property type="entry name" value="Hexapep"/>
    <property type="match status" value="1"/>
</dbReference>
<keyword evidence="6" id="KW-0012">Acyltransferase</keyword>
<feature type="compositionally biased region" description="Low complexity" evidence="7">
    <location>
        <begin position="35"/>
        <end position="45"/>
    </location>
</feature>
<evidence type="ECO:0000256" key="7">
    <source>
        <dbReference type="SAM" id="MobiDB-lite"/>
    </source>
</evidence>
<dbReference type="Gene3D" id="2.160.10.10">
    <property type="entry name" value="Hexapeptide repeat proteins"/>
    <property type="match status" value="1"/>
</dbReference>
<dbReference type="EC" id="2.3.1.30" evidence="3"/>
<proteinExistence type="inferred from homology"/>
<dbReference type="CDD" id="cd03354">
    <property type="entry name" value="LbH_SAT"/>
    <property type="match status" value="1"/>
</dbReference>
<dbReference type="InterPro" id="IPR045304">
    <property type="entry name" value="LbH_SAT"/>
</dbReference>
<dbReference type="SUPFAM" id="SSF51161">
    <property type="entry name" value="Trimeric LpxA-like enzymes"/>
    <property type="match status" value="1"/>
</dbReference>
<feature type="domain" description="Serine acetyltransferase N-terminal" evidence="8">
    <location>
        <begin position="84"/>
        <end position="149"/>
    </location>
</feature>
<dbReference type="InterPro" id="IPR042122">
    <property type="entry name" value="Ser_AcTrfase_N_sf"/>
</dbReference>
<keyword evidence="5" id="KW-0808">Transferase</keyword>
<organism evidence="9 10">
    <name type="scientific">Ambrosia artemisiifolia</name>
    <name type="common">Common ragweed</name>
    <dbReference type="NCBI Taxonomy" id="4212"/>
    <lineage>
        <taxon>Eukaryota</taxon>
        <taxon>Viridiplantae</taxon>
        <taxon>Streptophyta</taxon>
        <taxon>Embryophyta</taxon>
        <taxon>Tracheophyta</taxon>
        <taxon>Spermatophyta</taxon>
        <taxon>Magnoliopsida</taxon>
        <taxon>eudicotyledons</taxon>
        <taxon>Gunneridae</taxon>
        <taxon>Pentapetalae</taxon>
        <taxon>asterids</taxon>
        <taxon>campanulids</taxon>
        <taxon>Asterales</taxon>
        <taxon>Asteraceae</taxon>
        <taxon>Asteroideae</taxon>
        <taxon>Heliantheae alliance</taxon>
        <taxon>Heliantheae</taxon>
        <taxon>Ambrosia</taxon>
    </lineage>
</organism>
<evidence type="ECO:0000256" key="2">
    <source>
        <dbReference type="ARBA" id="ARBA00007274"/>
    </source>
</evidence>
<dbReference type="EMBL" id="JAMZMK010008822">
    <property type="protein sequence ID" value="KAI7738367.1"/>
    <property type="molecule type" value="Genomic_DNA"/>
</dbReference>
<gene>
    <name evidence="9" type="ORF">M8C21_008430</name>
</gene>
<dbReference type="FunFam" id="2.160.10.10:FF:000002">
    <property type="entry name" value="Serine acetyltransferase"/>
    <property type="match status" value="1"/>
</dbReference>
<dbReference type="InterPro" id="IPR001451">
    <property type="entry name" value="Hexapep"/>
</dbReference>
<dbReference type="GO" id="GO:0005737">
    <property type="term" value="C:cytoplasm"/>
    <property type="evidence" value="ECO:0007669"/>
    <property type="project" value="InterPro"/>
</dbReference>
<evidence type="ECO:0000313" key="10">
    <source>
        <dbReference type="Proteomes" id="UP001206925"/>
    </source>
</evidence>
<accession>A0AAD5CB01</accession>
<dbReference type="Proteomes" id="UP001206925">
    <property type="component" value="Unassembled WGS sequence"/>
</dbReference>
<dbReference type="PROSITE" id="PS00101">
    <property type="entry name" value="HEXAPEP_TRANSFERASES"/>
    <property type="match status" value="1"/>
</dbReference>
<name>A0AAD5CB01_AMBAR</name>
<dbReference type="InterPro" id="IPR018357">
    <property type="entry name" value="Hexapep_transf_CS"/>
</dbReference>